<evidence type="ECO:0000313" key="3">
    <source>
        <dbReference type="Proteomes" id="UP000076798"/>
    </source>
</evidence>
<evidence type="ECO:0000256" key="1">
    <source>
        <dbReference type="SAM" id="Phobius"/>
    </source>
</evidence>
<feature type="transmembrane region" description="Helical" evidence="1">
    <location>
        <begin position="108"/>
        <end position="128"/>
    </location>
</feature>
<protein>
    <submittedName>
        <fullName evidence="2">Uncharacterized protein</fullName>
    </submittedName>
</protein>
<feature type="non-terminal residue" evidence="2">
    <location>
        <position position="1"/>
    </location>
</feature>
<dbReference type="AlphaFoldDB" id="A0A166AQ48"/>
<accession>A0A166AQ48</accession>
<sequence length="145" mass="16008">PPFYMVAYEVNGIATTSLIGTDPNDLSWEVNHGPDCTCQTPGTWSPVEIHPNVTSLNTCDALELDFQGGTPPYSVTITSEGLAVVSNLTLAPNEHEFVWTDQLSPGSIVIGMFAALFYRLNLILVYQLRFTMRTCHSFEKLTCSF</sequence>
<dbReference type="Proteomes" id="UP000076798">
    <property type="component" value="Unassembled WGS sequence"/>
</dbReference>
<gene>
    <name evidence="2" type="ORF">SISSUDRAFT_990323</name>
</gene>
<organism evidence="2 3">
    <name type="scientific">Sistotremastrum suecicum HHB10207 ss-3</name>
    <dbReference type="NCBI Taxonomy" id="1314776"/>
    <lineage>
        <taxon>Eukaryota</taxon>
        <taxon>Fungi</taxon>
        <taxon>Dikarya</taxon>
        <taxon>Basidiomycota</taxon>
        <taxon>Agaricomycotina</taxon>
        <taxon>Agaricomycetes</taxon>
        <taxon>Sistotremastrales</taxon>
        <taxon>Sistotremastraceae</taxon>
        <taxon>Sistotremastrum</taxon>
    </lineage>
</organism>
<keyword evidence="3" id="KW-1185">Reference proteome</keyword>
<keyword evidence="1" id="KW-0812">Transmembrane</keyword>
<proteinExistence type="predicted"/>
<name>A0A166AQ48_9AGAM</name>
<keyword evidence="1" id="KW-1133">Transmembrane helix</keyword>
<reference evidence="2 3" key="1">
    <citation type="journal article" date="2016" name="Mol. Biol. Evol.">
        <title>Comparative Genomics of Early-Diverging Mushroom-Forming Fungi Provides Insights into the Origins of Lignocellulose Decay Capabilities.</title>
        <authorList>
            <person name="Nagy L.G."/>
            <person name="Riley R."/>
            <person name="Tritt A."/>
            <person name="Adam C."/>
            <person name="Daum C."/>
            <person name="Floudas D."/>
            <person name="Sun H."/>
            <person name="Yadav J.S."/>
            <person name="Pangilinan J."/>
            <person name="Larsson K.H."/>
            <person name="Matsuura K."/>
            <person name="Barry K."/>
            <person name="Labutti K."/>
            <person name="Kuo R."/>
            <person name="Ohm R.A."/>
            <person name="Bhattacharya S.S."/>
            <person name="Shirouzu T."/>
            <person name="Yoshinaga Y."/>
            <person name="Martin F.M."/>
            <person name="Grigoriev I.V."/>
            <person name="Hibbett D.S."/>
        </authorList>
    </citation>
    <scope>NUCLEOTIDE SEQUENCE [LARGE SCALE GENOMIC DNA]</scope>
    <source>
        <strain evidence="2 3">HHB10207 ss-3</strain>
    </source>
</reference>
<evidence type="ECO:0000313" key="2">
    <source>
        <dbReference type="EMBL" id="KZT35559.1"/>
    </source>
</evidence>
<keyword evidence="1" id="KW-0472">Membrane</keyword>
<dbReference type="OrthoDB" id="2527908at2759"/>
<dbReference type="EMBL" id="KV428135">
    <property type="protein sequence ID" value="KZT35559.1"/>
    <property type="molecule type" value="Genomic_DNA"/>
</dbReference>